<dbReference type="Proteomes" id="UP000499080">
    <property type="component" value="Unassembled WGS sequence"/>
</dbReference>
<dbReference type="OrthoDB" id="6765836at2759"/>
<dbReference type="AlphaFoldDB" id="A0A4Y2BDM6"/>
<evidence type="ECO:0008006" key="3">
    <source>
        <dbReference type="Google" id="ProtNLM"/>
    </source>
</evidence>
<reference evidence="1 2" key="1">
    <citation type="journal article" date="2019" name="Sci. Rep.">
        <title>Orb-weaving spider Araneus ventricosus genome elucidates the spidroin gene catalogue.</title>
        <authorList>
            <person name="Kono N."/>
            <person name="Nakamura H."/>
            <person name="Ohtoshi R."/>
            <person name="Moran D.A.P."/>
            <person name="Shinohara A."/>
            <person name="Yoshida Y."/>
            <person name="Fujiwara M."/>
            <person name="Mori M."/>
            <person name="Tomita M."/>
            <person name="Arakawa K."/>
        </authorList>
    </citation>
    <scope>NUCLEOTIDE SEQUENCE [LARGE SCALE GENOMIC DNA]</scope>
</reference>
<proteinExistence type="predicted"/>
<name>A0A4Y2BDM6_ARAVE</name>
<protein>
    <recommendedName>
        <fullName evidence="3">CCHC-type domain-containing protein</fullName>
    </recommendedName>
</protein>
<sequence length="125" mass="14258">MGGLNILKEKNFCFACLNVGHSIRKCRIFLKCVVCGGKHVPLMCEAVEFRKHESKKIKERETANYVNMSNISLGPKVFLQTLKVKMISDKKEVSVRIIVYSGSQRSYILKGLVEEMGHMPIRKKL</sequence>
<gene>
    <name evidence="1" type="ORF">AVEN_130402_1</name>
</gene>
<accession>A0A4Y2BDM6</accession>
<keyword evidence="2" id="KW-1185">Reference proteome</keyword>
<comment type="caution">
    <text evidence="1">The sequence shown here is derived from an EMBL/GenBank/DDBJ whole genome shotgun (WGS) entry which is preliminary data.</text>
</comment>
<organism evidence="1 2">
    <name type="scientific">Araneus ventricosus</name>
    <name type="common">Orbweaver spider</name>
    <name type="synonym">Epeira ventricosa</name>
    <dbReference type="NCBI Taxonomy" id="182803"/>
    <lineage>
        <taxon>Eukaryota</taxon>
        <taxon>Metazoa</taxon>
        <taxon>Ecdysozoa</taxon>
        <taxon>Arthropoda</taxon>
        <taxon>Chelicerata</taxon>
        <taxon>Arachnida</taxon>
        <taxon>Araneae</taxon>
        <taxon>Araneomorphae</taxon>
        <taxon>Entelegynae</taxon>
        <taxon>Araneoidea</taxon>
        <taxon>Araneidae</taxon>
        <taxon>Araneus</taxon>
    </lineage>
</organism>
<evidence type="ECO:0000313" key="2">
    <source>
        <dbReference type="Proteomes" id="UP000499080"/>
    </source>
</evidence>
<evidence type="ECO:0000313" key="1">
    <source>
        <dbReference type="EMBL" id="GBL90310.1"/>
    </source>
</evidence>
<dbReference type="EMBL" id="BGPR01000070">
    <property type="protein sequence ID" value="GBL90310.1"/>
    <property type="molecule type" value="Genomic_DNA"/>
</dbReference>